<dbReference type="GO" id="GO:0005737">
    <property type="term" value="C:cytoplasm"/>
    <property type="evidence" value="ECO:0007669"/>
    <property type="project" value="TreeGrafter"/>
</dbReference>
<dbReference type="Proteomes" id="UP000708208">
    <property type="component" value="Unassembled WGS sequence"/>
</dbReference>
<dbReference type="GO" id="GO:0020037">
    <property type="term" value="F:heme binding"/>
    <property type="evidence" value="ECO:0007669"/>
    <property type="project" value="InterPro"/>
</dbReference>
<keyword evidence="4 7" id="KW-0479">Metal-binding</keyword>
<protein>
    <recommendedName>
        <fullName evidence="10">Cytochrome P450</fullName>
    </recommendedName>
</protein>
<keyword evidence="9" id="KW-1185">Reference proteome</keyword>
<dbReference type="PANTHER" id="PTHR24300">
    <property type="entry name" value="CYTOCHROME P450 508A4-RELATED"/>
    <property type="match status" value="1"/>
</dbReference>
<comment type="caution">
    <text evidence="8">The sequence shown here is derived from an EMBL/GenBank/DDBJ whole genome shotgun (WGS) entry which is preliminary data.</text>
</comment>
<dbReference type="OrthoDB" id="3934656at2759"/>
<dbReference type="AlphaFoldDB" id="A0A8J2NIP6"/>
<dbReference type="GO" id="GO:0006805">
    <property type="term" value="P:xenobiotic metabolic process"/>
    <property type="evidence" value="ECO:0007669"/>
    <property type="project" value="TreeGrafter"/>
</dbReference>
<dbReference type="InterPro" id="IPR001128">
    <property type="entry name" value="Cyt_P450"/>
</dbReference>
<name>A0A8J2NIP6_9HEXA</name>
<dbReference type="PROSITE" id="PS00086">
    <property type="entry name" value="CYTOCHROME_P450"/>
    <property type="match status" value="1"/>
</dbReference>
<evidence type="ECO:0000256" key="4">
    <source>
        <dbReference type="ARBA" id="ARBA00022723"/>
    </source>
</evidence>
<dbReference type="InterPro" id="IPR017972">
    <property type="entry name" value="Cyt_P450_CS"/>
</dbReference>
<gene>
    <name evidence="8" type="ORF">AFUS01_LOCUS3610</name>
</gene>
<reference evidence="8" key="1">
    <citation type="submission" date="2021-06" db="EMBL/GenBank/DDBJ databases">
        <authorList>
            <person name="Hodson N. C."/>
            <person name="Mongue J. A."/>
            <person name="Jaron S. K."/>
        </authorList>
    </citation>
    <scope>NUCLEOTIDE SEQUENCE</scope>
</reference>
<keyword evidence="3 7" id="KW-0349">Heme</keyword>
<accession>A0A8J2NIP6</accession>
<organism evidence="8 9">
    <name type="scientific">Allacma fusca</name>
    <dbReference type="NCBI Taxonomy" id="39272"/>
    <lineage>
        <taxon>Eukaryota</taxon>
        <taxon>Metazoa</taxon>
        <taxon>Ecdysozoa</taxon>
        <taxon>Arthropoda</taxon>
        <taxon>Hexapoda</taxon>
        <taxon>Collembola</taxon>
        <taxon>Symphypleona</taxon>
        <taxon>Sminthuridae</taxon>
        <taxon>Allacma</taxon>
    </lineage>
</organism>
<comment type="cofactor">
    <cofactor evidence="1">
        <name>heme</name>
        <dbReference type="ChEBI" id="CHEBI:30413"/>
    </cofactor>
</comment>
<evidence type="ECO:0000313" key="8">
    <source>
        <dbReference type="EMBL" id="CAG7691931.1"/>
    </source>
</evidence>
<evidence type="ECO:0008006" key="10">
    <source>
        <dbReference type="Google" id="ProtNLM"/>
    </source>
</evidence>
<dbReference type="GO" id="GO:0005506">
    <property type="term" value="F:iron ion binding"/>
    <property type="evidence" value="ECO:0007669"/>
    <property type="project" value="InterPro"/>
</dbReference>
<evidence type="ECO:0000256" key="2">
    <source>
        <dbReference type="ARBA" id="ARBA00010617"/>
    </source>
</evidence>
<evidence type="ECO:0000313" key="9">
    <source>
        <dbReference type="Proteomes" id="UP000708208"/>
    </source>
</evidence>
<evidence type="ECO:0000256" key="7">
    <source>
        <dbReference type="RuleBase" id="RU000461"/>
    </source>
</evidence>
<dbReference type="GO" id="GO:0008395">
    <property type="term" value="F:steroid hydroxylase activity"/>
    <property type="evidence" value="ECO:0007669"/>
    <property type="project" value="TreeGrafter"/>
</dbReference>
<dbReference type="EMBL" id="CAJVCH010021835">
    <property type="protein sequence ID" value="CAG7691931.1"/>
    <property type="molecule type" value="Genomic_DNA"/>
</dbReference>
<dbReference type="InterPro" id="IPR050182">
    <property type="entry name" value="Cytochrome_P450_fam2"/>
</dbReference>
<sequence length="226" mass="26094">MKEIDKRQEDGEGDRTFYTDEQLITVGMDLFMTGSDTTSTALEFALLFMLRFPHVQAKVQEEIDSVIGRDRLPNIADKISMPYTEATTWEIMRCTCLVPIAIRTALRDGLQINGVTLKKETMVGINLVSIHYSEELWEDPQSFRPERFLNEKMELVNLHKIIPFGFGKRACIGDWMAKSTFFTFFVTCLQNFTFEKVPWLPEPSTKTYSGIAQYPMQFSALVKERF</sequence>
<evidence type="ECO:0000256" key="5">
    <source>
        <dbReference type="ARBA" id="ARBA00023002"/>
    </source>
</evidence>
<keyword evidence="5 7" id="KW-0560">Oxidoreductase</keyword>
<dbReference type="PANTHER" id="PTHR24300:SF376">
    <property type="entry name" value="CYTOCHROME P450 15A1"/>
    <property type="match status" value="1"/>
</dbReference>
<keyword evidence="7" id="KW-0503">Monooxygenase</keyword>
<evidence type="ECO:0000256" key="6">
    <source>
        <dbReference type="ARBA" id="ARBA00023004"/>
    </source>
</evidence>
<dbReference type="GO" id="GO:0006082">
    <property type="term" value="P:organic acid metabolic process"/>
    <property type="evidence" value="ECO:0007669"/>
    <property type="project" value="TreeGrafter"/>
</dbReference>
<dbReference type="Pfam" id="PF00067">
    <property type="entry name" value="p450"/>
    <property type="match status" value="1"/>
</dbReference>
<evidence type="ECO:0000256" key="1">
    <source>
        <dbReference type="ARBA" id="ARBA00001971"/>
    </source>
</evidence>
<dbReference type="GO" id="GO:0016712">
    <property type="term" value="F:oxidoreductase activity, acting on paired donors, with incorporation or reduction of molecular oxygen, reduced flavin or flavoprotein as one donor, and incorporation of one atom of oxygen"/>
    <property type="evidence" value="ECO:0007669"/>
    <property type="project" value="TreeGrafter"/>
</dbReference>
<evidence type="ECO:0000256" key="3">
    <source>
        <dbReference type="ARBA" id="ARBA00022617"/>
    </source>
</evidence>
<proteinExistence type="inferred from homology"/>
<keyword evidence="6 7" id="KW-0408">Iron</keyword>
<comment type="similarity">
    <text evidence="2 7">Belongs to the cytochrome P450 family.</text>
</comment>